<dbReference type="InterPro" id="IPR039199">
    <property type="entry name" value="FAM91"/>
</dbReference>
<dbReference type="InterPro" id="IPR028091">
    <property type="entry name" value="FAM91_N_dom"/>
</dbReference>
<protein>
    <recommendedName>
        <fullName evidence="1">FAM91 N-terminal domain-containing protein</fullName>
    </recommendedName>
</protein>
<organism evidence="2 3">
    <name type="scientific">Vitis vinifera</name>
    <name type="common">Grape</name>
    <dbReference type="NCBI Taxonomy" id="29760"/>
    <lineage>
        <taxon>Eukaryota</taxon>
        <taxon>Viridiplantae</taxon>
        <taxon>Streptophyta</taxon>
        <taxon>Embryophyta</taxon>
        <taxon>Tracheophyta</taxon>
        <taxon>Spermatophyta</taxon>
        <taxon>Magnoliopsida</taxon>
        <taxon>eudicotyledons</taxon>
        <taxon>Gunneridae</taxon>
        <taxon>Pentapetalae</taxon>
        <taxon>rosids</taxon>
        <taxon>Vitales</taxon>
        <taxon>Vitaceae</taxon>
        <taxon>Viteae</taxon>
        <taxon>Vitis</taxon>
    </lineage>
</organism>
<dbReference type="Proteomes" id="UP000288805">
    <property type="component" value="Unassembled WGS sequence"/>
</dbReference>
<reference evidence="2 3" key="1">
    <citation type="journal article" date="2018" name="PLoS Genet.">
        <title>Population sequencing reveals clonal diversity and ancestral inbreeding in the grapevine cultivar Chardonnay.</title>
        <authorList>
            <person name="Roach M.J."/>
            <person name="Johnson D.L."/>
            <person name="Bohlmann J."/>
            <person name="van Vuuren H.J."/>
            <person name="Jones S.J."/>
            <person name="Pretorius I.S."/>
            <person name="Schmidt S.A."/>
            <person name="Borneman A.R."/>
        </authorList>
    </citation>
    <scope>NUCLEOTIDE SEQUENCE [LARGE SCALE GENOMIC DNA]</scope>
    <source>
        <strain evidence="3">cv. Chardonnay</strain>
        <tissue evidence="2">Leaf</tissue>
    </source>
</reference>
<dbReference type="AlphaFoldDB" id="A0A438FZK3"/>
<evidence type="ECO:0000259" key="1">
    <source>
        <dbReference type="Pfam" id="PF14647"/>
    </source>
</evidence>
<sequence length="239" mass="27705">MWKLNKSIAKELLPTQPVDFAIEPWWGVCLVNFTLEEFKKLSEEEMVTIDKVCKEEANSFVLFDPDVVKGLFRRGLIYFDVPVYPDDRFKGLKVNLDKSELILVGNVEELVAKRGCKVGSLPSTYLGMPLDAPFKFVVAWDKVKERFGLWKAIKKLEHIVSSRLSFVVGNSQRDVWNGSIGVGSWSPRFTRSFNDWEMDEVEDLLLCLCGQKVILEEEDRVWWMKTKDEFSRQSHFTKP</sequence>
<comment type="caution">
    <text evidence="2">The sequence shown here is derived from an EMBL/GenBank/DDBJ whole genome shotgun (WGS) entry which is preliminary data.</text>
</comment>
<gene>
    <name evidence="2" type="ORF">CK203_022193</name>
</gene>
<accession>A0A438FZK3</accession>
<proteinExistence type="predicted"/>
<dbReference type="PANTHER" id="PTHR28441:SF2">
    <property type="entry name" value="PROTEIN FAM91A1"/>
    <property type="match status" value="1"/>
</dbReference>
<dbReference type="PANTHER" id="PTHR28441">
    <property type="entry name" value="PROTEIN FAM91A1"/>
    <property type="match status" value="1"/>
</dbReference>
<evidence type="ECO:0000313" key="2">
    <source>
        <dbReference type="EMBL" id="RVW65396.1"/>
    </source>
</evidence>
<dbReference type="Pfam" id="PF14647">
    <property type="entry name" value="FAM91_N"/>
    <property type="match status" value="1"/>
</dbReference>
<name>A0A438FZK3_VITVI</name>
<dbReference type="EMBL" id="QGNW01000688">
    <property type="protein sequence ID" value="RVW65396.1"/>
    <property type="molecule type" value="Genomic_DNA"/>
</dbReference>
<feature type="domain" description="FAM91 N-terminal" evidence="1">
    <location>
        <begin position="4"/>
        <end position="88"/>
    </location>
</feature>
<evidence type="ECO:0000313" key="3">
    <source>
        <dbReference type="Proteomes" id="UP000288805"/>
    </source>
</evidence>